<dbReference type="EMBL" id="JAAORB010000010">
    <property type="protein sequence ID" value="NHQ74321.1"/>
    <property type="molecule type" value="Genomic_DNA"/>
</dbReference>
<evidence type="ECO:0000256" key="1">
    <source>
        <dbReference type="ARBA" id="ARBA00022491"/>
    </source>
</evidence>
<dbReference type="AlphaFoldDB" id="A0A967BE96"/>
<dbReference type="InterPro" id="IPR050313">
    <property type="entry name" value="Carb_Metab_HTH_regulators"/>
</dbReference>
<keyword evidence="1" id="KW-0678">Repressor</keyword>
<dbReference type="Pfam" id="PF00455">
    <property type="entry name" value="DeoRC"/>
    <property type="match status" value="1"/>
</dbReference>
<dbReference type="PRINTS" id="PR00037">
    <property type="entry name" value="HTHLACR"/>
</dbReference>
<proteinExistence type="predicted"/>
<dbReference type="SMART" id="SM00420">
    <property type="entry name" value="HTH_DEOR"/>
    <property type="match status" value="1"/>
</dbReference>
<dbReference type="InterPro" id="IPR036390">
    <property type="entry name" value="WH_DNA-bd_sf"/>
</dbReference>
<protein>
    <submittedName>
        <fullName evidence="5">DeoR/GlpR transcriptional regulator</fullName>
    </submittedName>
</protein>
<dbReference type="Proteomes" id="UP000639775">
    <property type="component" value="Unassembled WGS sequence"/>
</dbReference>
<dbReference type="InterPro" id="IPR037171">
    <property type="entry name" value="NagB/RpiA_transferase-like"/>
</dbReference>
<dbReference type="InterPro" id="IPR014036">
    <property type="entry name" value="DeoR-like_C"/>
</dbReference>
<dbReference type="RefSeq" id="WP_167195286.1">
    <property type="nucleotide sequence ID" value="NZ_JAAORB010000010.1"/>
</dbReference>
<dbReference type="SUPFAM" id="SSF100950">
    <property type="entry name" value="NagB/RpiA/CoA transferase-like"/>
    <property type="match status" value="1"/>
</dbReference>
<evidence type="ECO:0000259" key="4">
    <source>
        <dbReference type="PROSITE" id="PS51000"/>
    </source>
</evidence>
<evidence type="ECO:0000256" key="2">
    <source>
        <dbReference type="ARBA" id="ARBA00023015"/>
    </source>
</evidence>
<dbReference type="SMART" id="SM01134">
    <property type="entry name" value="DeoRC"/>
    <property type="match status" value="1"/>
</dbReference>
<dbReference type="InterPro" id="IPR036388">
    <property type="entry name" value="WH-like_DNA-bd_sf"/>
</dbReference>
<dbReference type="Gene3D" id="3.40.50.1360">
    <property type="match status" value="1"/>
</dbReference>
<dbReference type="Pfam" id="PF08220">
    <property type="entry name" value="HTH_DeoR"/>
    <property type="match status" value="1"/>
</dbReference>
<feature type="domain" description="HTH deoR-type" evidence="4">
    <location>
        <begin position="3"/>
        <end position="58"/>
    </location>
</feature>
<dbReference type="PROSITE" id="PS51000">
    <property type="entry name" value="HTH_DEOR_2"/>
    <property type="match status" value="1"/>
</dbReference>
<organism evidence="5 6">
    <name type="scientific">Roseovarius gahaiensis</name>
    <dbReference type="NCBI Taxonomy" id="2716691"/>
    <lineage>
        <taxon>Bacteria</taxon>
        <taxon>Pseudomonadati</taxon>
        <taxon>Pseudomonadota</taxon>
        <taxon>Alphaproteobacteria</taxon>
        <taxon>Rhodobacterales</taxon>
        <taxon>Roseobacteraceae</taxon>
        <taxon>Roseovarius</taxon>
    </lineage>
</organism>
<keyword evidence="6" id="KW-1185">Reference proteome</keyword>
<dbReference type="PANTHER" id="PTHR30363:SF4">
    <property type="entry name" value="GLYCEROL-3-PHOSPHATE REGULON REPRESSOR"/>
    <property type="match status" value="1"/>
</dbReference>
<comment type="caution">
    <text evidence="5">The sequence shown here is derived from an EMBL/GenBank/DDBJ whole genome shotgun (WGS) entry which is preliminary data.</text>
</comment>
<reference evidence="5" key="1">
    <citation type="submission" date="2020-03" db="EMBL/GenBank/DDBJ databases">
        <title>Roseovarius gahaiensis sp. nov., isolated from Gahai Saline Lake, China.</title>
        <authorList>
            <person name="Sun X."/>
        </authorList>
    </citation>
    <scope>NUCLEOTIDE SEQUENCE</scope>
    <source>
        <strain evidence="5">GH877</strain>
    </source>
</reference>
<dbReference type="GO" id="GO:0003700">
    <property type="term" value="F:DNA-binding transcription factor activity"/>
    <property type="evidence" value="ECO:0007669"/>
    <property type="project" value="InterPro"/>
</dbReference>
<dbReference type="PANTHER" id="PTHR30363">
    <property type="entry name" value="HTH-TYPE TRANSCRIPTIONAL REGULATOR SRLR-RELATED"/>
    <property type="match status" value="1"/>
</dbReference>
<dbReference type="SUPFAM" id="SSF46785">
    <property type="entry name" value="Winged helix' DNA-binding domain"/>
    <property type="match status" value="1"/>
</dbReference>
<dbReference type="Gene3D" id="1.10.10.10">
    <property type="entry name" value="Winged helix-like DNA-binding domain superfamily/Winged helix DNA-binding domain"/>
    <property type="match status" value="1"/>
</dbReference>
<sequence length="259" mass="28249">MSQTLRQPDILEIARIEGKVMVEDLAERFDVTVQTIRRDLTELANAGKLERVHGGAILPSGVTNIIYEERRRLNEDAKQAIARLCADAIPDNASVFLDIGTTTEAVAQELLDHSGLMVVTNNMNVANILLANKTSDIVVAGGSLRRADNGLVGNLTARTIENFKFDYAILGCSAMDEDGDLLDFDIQEVVVGQTLLKRSREVFLVADHSKFRRGAPVRIGSLRDIDKFFTDHPLPAGLSENCSAWGTEVIVAAPVAHTP</sequence>
<name>A0A967BE96_9RHOB</name>
<evidence type="ECO:0000256" key="3">
    <source>
        <dbReference type="ARBA" id="ARBA00023163"/>
    </source>
</evidence>
<evidence type="ECO:0000313" key="5">
    <source>
        <dbReference type="EMBL" id="NHQ74321.1"/>
    </source>
</evidence>
<accession>A0A967BE96</accession>
<keyword evidence="3" id="KW-0804">Transcription</keyword>
<keyword evidence="2" id="KW-0805">Transcription regulation</keyword>
<dbReference type="InterPro" id="IPR001034">
    <property type="entry name" value="DeoR_HTH"/>
</dbReference>
<gene>
    <name evidence="5" type="ORF">HAT86_07555</name>
</gene>
<evidence type="ECO:0000313" key="6">
    <source>
        <dbReference type="Proteomes" id="UP000639775"/>
    </source>
</evidence>